<comment type="caution">
    <text evidence="2">The sequence shown here is derived from an EMBL/GenBank/DDBJ whole genome shotgun (WGS) entry which is preliminary data.</text>
</comment>
<sequence length="64" mass="7058">MASNFSDNATASGSNDVDPEMGDYVVVELKGEMSLRREPWDILPGQCGGEWVFRRQTGHQDVGN</sequence>
<feature type="compositionally biased region" description="Polar residues" evidence="1">
    <location>
        <begin position="1"/>
        <end position="15"/>
    </location>
</feature>
<organism evidence="2 3">
    <name type="scientific">Tachysurus vachellii</name>
    <name type="common">Darkbarbel catfish</name>
    <name type="synonym">Pelteobagrus vachellii</name>
    <dbReference type="NCBI Taxonomy" id="175792"/>
    <lineage>
        <taxon>Eukaryota</taxon>
        <taxon>Metazoa</taxon>
        <taxon>Chordata</taxon>
        <taxon>Craniata</taxon>
        <taxon>Vertebrata</taxon>
        <taxon>Euteleostomi</taxon>
        <taxon>Actinopterygii</taxon>
        <taxon>Neopterygii</taxon>
        <taxon>Teleostei</taxon>
        <taxon>Ostariophysi</taxon>
        <taxon>Siluriformes</taxon>
        <taxon>Bagridae</taxon>
        <taxon>Tachysurus</taxon>
    </lineage>
</organism>
<evidence type="ECO:0000313" key="3">
    <source>
        <dbReference type="Proteomes" id="UP001187315"/>
    </source>
</evidence>
<dbReference type="EMBL" id="JAVHJS010000010">
    <property type="protein sequence ID" value="KAK2845743.1"/>
    <property type="molecule type" value="Genomic_DNA"/>
</dbReference>
<dbReference type="AlphaFoldDB" id="A0AA88MZ76"/>
<dbReference type="Proteomes" id="UP001187315">
    <property type="component" value="Unassembled WGS sequence"/>
</dbReference>
<feature type="region of interest" description="Disordered" evidence="1">
    <location>
        <begin position="1"/>
        <end position="21"/>
    </location>
</feature>
<protein>
    <submittedName>
        <fullName evidence="2">Uncharacterized protein</fullName>
    </submittedName>
</protein>
<proteinExistence type="predicted"/>
<gene>
    <name evidence="2" type="ORF">Q7C36_010597</name>
</gene>
<evidence type="ECO:0000313" key="2">
    <source>
        <dbReference type="EMBL" id="KAK2845743.1"/>
    </source>
</evidence>
<accession>A0AA88MZ76</accession>
<reference evidence="2" key="1">
    <citation type="submission" date="2023-08" db="EMBL/GenBank/DDBJ databases">
        <title>Pelteobagrus vachellii genome.</title>
        <authorList>
            <person name="Liu H."/>
        </authorList>
    </citation>
    <scope>NUCLEOTIDE SEQUENCE</scope>
    <source>
        <strain evidence="2">PRFRI_2022a</strain>
        <tissue evidence="2">Muscle</tissue>
    </source>
</reference>
<name>A0AA88MZ76_TACVA</name>
<evidence type="ECO:0000256" key="1">
    <source>
        <dbReference type="SAM" id="MobiDB-lite"/>
    </source>
</evidence>
<keyword evidence="3" id="KW-1185">Reference proteome</keyword>